<reference evidence="1 2" key="1">
    <citation type="submission" date="2015-01" db="EMBL/GenBank/DDBJ databases">
        <title>Genome Assembly of Bacillus badius MTCC 1458.</title>
        <authorList>
            <person name="Verma A."/>
            <person name="Khatri I."/>
            <person name="Mual P."/>
            <person name="Subramanian S."/>
            <person name="Krishnamurthi S."/>
        </authorList>
    </citation>
    <scope>NUCLEOTIDE SEQUENCE [LARGE SCALE GENOMIC DNA]</scope>
    <source>
        <strain evidence="1 2">MTCC 1458</strain>
    </source>
</reference>
<keyword evidence="2" id="KW-1185">Reference proteome</keyword>
<name>A0ABR5AQD8_BACBA</name>
<comment type="caution">
    <text evidence="1">The sequence shown here is derived from an EMBL/GenBank/DDBJ whole genome shotgun (WGS) entry which is preliminary data.</text>
</comment>
<proteinExistence type="predicted"/>
<dbReference type="RefSeq" id="WP_156136674.1">
    <property type="nucleotide sequence ID" value="NZ_JARTHD010000059.1"/>
</dbReference>
<organism evidence="1 2">
    <name type="scientific">Bacillus badius</name>
    <dbReference type="NCBI Taxonomy" id="1455"/>
    <lineage>
        <taxon>Bacteria</taxon>
        <taxon>Bacillati</taxon>
        <taxon>Bacillota</taxon>
        <taxon>Bacilli</taxon>
        <taxon>Bacillales</taxon>
        <taxon>Bacillaceae</taxon>
        <taxon>Pseudobacillus</taxon>
    </lineage>
</organism>
<accession>A0ABR5AQD8</accession>
<dbReference type="EMBL" id="JXLP01000019">
    <property type="protein sequence ID" value="KIL76969.1"/>
    <property type="molecule type" value="Genomic_DNA"/>
</dbReference>
<protein>
    <recommendedName>
        <fullName evidence="3">Mobile element protein</fullName>
    </recommendedName>
</protein>
<evidence type="ECO:0000313" key="2">
    <source>
        <dbReference type="Proteomes" id="UP000031982"/>
    </source>
</evidence>
<dbReference type="Proteomes" id="UP000031982">
    <property type="component" value="Unassembled WGS sequence"/>
</dbReference>
<evidence type="ECO:0008006" key="3">
    <source>
        <dbReference type="Google" id="ProtNLM"/>
    </source>
</evidence>
<gene>
    <name evidence="1" type="ORF">SD77_1929</name>
</gene>
<evidence type="ECO:0000313" key="1">
    <source>
        <dbReference type="EMBL" id="KIL76969.1"/>
    </source>
</evidence>
<sequence>MAINCVQTKAIAANNLSLPDVIEEVFRQLQHLKKGRKNAKAAGVIPAAFL</sequence>